<feature type="compositionally biased region" description="Basic and acidic residues" evidence="1">
    <location>
        <begin position="290"/>
        <end position="299"/>
    </location>
</feature>
<dbReference type="InterPro" id="IPR012336">
    <property type="entry name" value="Thioredoxin-like_fold"/>
</dbReference>
<feature type="compositionally biased region" description="Basic and acidic residues" evidence="1">
    <location>
        <begin position="253"/>
        <end position="269"/>
    </location>
</feature>
<dbReference type="PANTHER" id="PTHR33875:SF2">
    <property type="entry name" value="ACR183CP"/>
    <property type="match status" value="1"/>
</dbReference>
<feature type="region of interest" description="Disordered" evidence="1">
    <location>
        <begin position="281"/>
        <end position="309"/>
    </location>
</feature>
<comment type="caution">
    <text evidence="4">The sequence shown here is derived from an EMBL/GenBank/DDBJ whole genome shotgun (WGS) entry which is preliminary data.</text>
</comment>
<dbReference type="Gene3D" id="3.40.30.10">
    <property type="entry name" value="Glutaredoxin"/>
    <property type="match status" value="1"/>
</dbReference>
<keyword evidence="5" id="KW-1185">Reference proteome</keyword>
<dbReference type="Proteomes" id="UP001141327">
    <property type="component" value="Unassembled WGS sequence"/>
</dbReference>
<gene>
    <name evidence="4" type="ORF">PAPYR_10135</name>
</gene>
<accession>A0ABQ8U6M5</accession>
<protein>
    <recommendedName>
        <fullName evidence="3">Thioredoxin-like fold domain-containing protein</fullName>
    </recommendedName>
</protein>
<dbReference type="Pfam" id="PF13462">
    <property type="entry name" value="Thioredoxin_4"/>
    <property type="match status" value="1"/>
</dbReference>
<reference evidence="4" key="1">
    <citation type="journal article" date="2022" name="bioRxiv">
        <title>Genomics of Preaxostyla Flagellates Illuminates Evolutionary Transitions and the Path Towards Mitochondrial Loss.</title>
        <authorList>
            <person name="Novak L.V.F."/>
            <person name="Treitli S.C."/>
            <person name="Pyrih J."/>
            <person name="Halakuc P."/>
            <person name="Pipaliya S.V."/>
            <person name="Vacek V."/>
            <person name="Brzon O."/>
            <person name="Soukal P."/>
            <person name="Eme L."/>
            <person name="Dacks J.B."/>
            <person name="Karnkowska A."/>
            <person name="Elias M."/>
            <person name="Hampl V."/>
        </authorList>
    </citation>
    <scope>NUCLEOTIDE SEQUENCE</scope>
    <source>
        <strain evidence="4">RCP-MX</strain>
    </source>
</reference>
<evidence type="ECO:0000313" key="5">
    <source>
        <dbReference type="Proteomes" id="UP001141327"/>
    </source>
</evidence>
<dbReference type="PANTHER" id="PTHR33875">
    <property type="entry name" value="OS09G0542200 PROTEIN"/>
    <property type="match status" value="1"/>
</dbReference>
<sequence length="337" mass="36520">MRLLGWACICLLVPVFAGAPIPKHYDGYRMGSAAAPVQVDVFVDPQCPDSAQVWPVMRQLADASTTMVAHLLPLPYHRSSFLASQAALGVDRVRPGQFFPMMDYLFKSQNQWSDTATASMAYPEVLELFAGFAGKMGVPHDDFIGQMNNSTTNWDTRVSWKFASSAVEEMKAVVAVLLVGLAFALKQKSACNKETCHGETSSQKCKGEDTGFVNGGVWGCDTTDENWDSFGSMGDCFDMKGAEVSTTSTSIDASRKRVKENEENSEDKWDAQAEVGDEFTDADRQGSQVGRRDQCEGAKAKSGACAETSKNARCVKTATPKKTACTASRTTLKTGTC</sequence>
<keyword evidence="2" id="KW-0732">Signal</keyword>
<evidence type="ECO:0000313" key="4">
    <source>
        <dbReference type="EMBL" id="KAJ4455007.1"/>
    </source>
</evidence>
<feature type="region of interest" description="Disordered" evidence="1">
    <location>
        <begin position="248"/>
        <end position="269"/>
    </location>
</feature>
<evidence type="ECO:0000256" key="2">
    <source>
        <dbReference type="SAM" id="SignalP"/>
    </source>
</evidence>
<dbReference type="InterPro" id="IPR036249">
    <property type="entry name" value="Thioredoxin-like_sf"/>
</dbReference>
<evidence type="ECO:0000259" key="3">
    <source>
        <dbReference type="Pfam" id="PF13462"/>
    </source>
</evidence>
<dbReference type="SUPFAM" id="SSF52833">
    <property type="entry name" value="Thioredoxin-like"/>
    <property type="match status" value="1"/>
</dbReference>
<feature type="signal peptide" evidence="2">
    <location>
        <begin position="1"/>
        <end position="18"/>
    </location>
</feature>
<feature type="chain" id="PRO_5046693205" description="Thioredoxin-like fold domain-containing protein" evidence="2">
    <location>
        <begin position="19"/>
        <end position="337"/>
    </location>
</feature>
<evidence type="ECO:0000256" key="1">
    <source>
        <dbReference type="SAM" id="MobiDB-lite"/>
    </source>
</evidence>
<proteinExistence type="predicted"/>
<dbReference type="EMBL" id="JAPMOS010000124">
    <property type="protein sequence ID" value="KAJ4455007.1"/>
    <property type="molecule type" value="Genomic_DNA"/>
</dbReference>
<feature type="domain" description="Thioredoxin-like fold" evidence="3">
    <location>
        <begin position="28"/>
        <end position="121"/>
    </location>
</feature>
<organism evidence="4 5">
    <name type="scientific">Paratrimastix pyriformis</name>
    <dbReference type="NCBI Taxonomy" id="342808"/>
    <lineage>
        <taxon>Eukaryota</taxon>
        <taxon>Metamonada</taxon>
        <taxon>Preaxostyla</taxon>
        <taxon>Paratrimastigidae</taxon>
        <taxon>Paratrimastix</taxon>
    </lineage>
</organism>
<name>A0ABQ8U6M5_9EUKA</name>